<name>A0ABZ2UPJ0_9CYAN</name>
<dbReference type="Pfam" id="PF02518">
    <property type="entry name" value="HATPase_c"/>
    <property type="match status" value="1"/>
</dbReference>
<feature type="domain" description="PAS" evidence="8">
    <location>
        <begin position="17"/>
        <end position="87"/>
    </location>
</feature>
<dbReference type="PANTHER" id="PTHR43304:SF1">
    <property type="entry name" value="PAC DOMAIN-CONTAINING PROTEIN"/>
    <property type="match status" value="1"/>
</dbReference>
<organism evidence="10 11">
    <name type="scientific">Okeanomitos corallinicola TIOX110</name>
    <dbReference type="NCBI Taxonomy" id="3133117"/>
    <lineage>
        <taxon>Bacteria</taxon>
        <taxon>Bacillati</taxon>
        <taxon>Cyanobacteriota</taxon>
        <taxon>Cyanophyceae</taxon>
        <taxon>Nostocales</taxon>
        <taxon>Aphanizomenonaceae</taxon>
        <taxon>Okeanomitos</taxon>
    </lineage>
</organism>
<dbReference type="InterPro" id="IPR005467">
    <property type="entry name" value="His_kinase_dom"/>
</dbReference>
<keyword evidence="10" id="KW-0067">ATP-binding</keyword>
<evidence type="ECO:0000313" key="10">
    <source>
        <dbReference type="EMBL" id="WZB86355.1"/>
    </source>
</evidence>
<comment type="catalytic activity">
    <reaction evidence="1">
        <text>ATP + protein L-histidine = ADP + protein N-phospho-L-histidine.</text>
        <dbReference type="EC" id="2.7.13.3"/>
    </reaction>
</comment>
<dbReference type="RefSeq" id="WP_353929269.1">
    <property type="nucleotide sequence ID" value="NZ_CP150886.1"/>
</dbReference>
<dbReference type="SMART" id="SM00388">
    <property type="entry name" value="HisKA"/>
    <property type="match status" value="1"/>
</dbReference>
<evidence type="ECO:0000259" key="7">
    <source>
        <dbReference type="PROSITE" id="PS50109"/>
    </source>
</evidence>
<dbReference type="NCBIfam" id="TIGR00229">
    <property type="entry name" value="sensory_box"/>
    <property type="match status" value="1"/>
</dbReference>
<dbReference type="Gene3D" id="1.10.287.130">
    <property type="match status" value="1"/>
</dbReference>
<keyword evidence="4" id="KW-0808">Transferase</keyword>
<dbReference type="SUPFAM" id="SSF47384">
    <property type="entry name" value="Homodimeric domain of signal transducing histidine kinase"/>
    <property type="match status" value="1"/>
</dbReference>
<keyword evidence="6" id="KW-0902">Two-component regulatory system</keyword>
<evidence type="ECO:0000259" key="8">
    <source>
        <dbReference type="PROSITE" id="PS50112"/>
    </source>
</evidence>
<dbReference type="Gene3D" id="3.30.565.10">
    <property type="entry name" value="Histidine kinase-like ATPase, C-terminal domain"/>
    <property type="match status" value="1"/>
</dbReference>
<dbReference type="PROSITE" id="PS50113">
    <property type="entry name" value="PAC"/>
    <property type="match status" value="1"/>
</dbReference>
<dbReference type="InterPro" id="IPR003594">
    <property type="entry name" value="HATPase_dom"/>
</dbReference>
<dbReference type="SMART" id="SM00086">
    <property type="entry name" value="PAC"/>
    <property type="match status" value="1"/>
</dbReference>
<dbReference type="InterPro" id="IPR036097">
    <property type="entry name" value="HisK_dim/P_sf"/>
</dbReference>
<dbReference type="GO" id="GO:0005524">
    <property type="term" value="F:ATP binding"/>
    <property type="evidence" value="ECO:0007669"/>
    <property type="project" value="UniProtKB-KW"/>
</dbReference>
<dbReference type="Gene3D" id="3.30.450.20">
    <property type="entry name" value="PAS domain"/>
    <property type="match status" value="1"/>
</dbReference>
<keyword evidence="3" id="KW-0597">Phosphoprotein</keyword>
<dbReference type="InterPro" id="IPR036890">
    <property type="entry name" value="HATPase_C_sf"/>
</dbReference>
<dbReference type="InterPro" id="IPR000014">
    <property type="entry name" value="PAS"/>
</dbReference>
<dbReference type="InterPro" id="IPR001610">
    <property type="entry name" value="PAC"/>
</dbReference>
<dbReference type="PROSITE" id="PS50109">
    <property type="entry name" value="HIS_KIN"/>
    <property type="match status" value="1"/>
</dbReference>
<feature type="domain" description="PAC" evidence="9">
    <location>
        <begin position="90"/>
        <end position="142"/>
    </location>
</feature>
<dbReference type="Gene3D" id="2.10.70.100">
    <property type="match status" value="1"/>
</dbReference>
<evidence type="ECO:0000256" key="5">
    <source>
        <dbReference type="ARBA" id="ARBA00022777"/>
    </source>
</evidence>
<dbReference type="PROSITE" id="PS50112">
    <property type="entry name" value="PAS"/>
    <property type="match status" value="1"/>
</dbReference>
<proteinExistence type="predicted"/>
<dbReference type="CDD" id="cd00130">
    <property type="entry name" value="PAS"/>
    <property type="match status" value="1"/>
</dbReference>
<gene>
    <name evidence="10" type="ORF">WJM97_13175</name>
</gene>
<dbReference type="SUPFAM" id="SSF55785">
    <property type="entry name" value="PYP-like sensor domain (PAS domain)"/>
    <property type="match status" value="1"/>
</dbReference>
<dbReference type="EMBL" id="CP150886">
    <property type="protein sequence ID" value="WZB86355.1"/>
    <property type="molecule type" value="Genomic_DNA"/>
</dbReference>
<keyword evidence="10" id="KW-0547">Nucleotide-binding</keyword>
<evidence type="ECO:0000256" key="3">
    <source>
        <dbReference type="ARBA" id="ARBA00022553"/>
    </source>
</evidence>
<evidence type="ECO:0000256" key="4">
    <source>
        <dbReference type="ARBA" id="ARBA00022679"/>
    </source>
</evidence>
<dbReference type="InterPro" id="IPR000700">
    <property type="entry name" value="PAS-assoc_C"/>
</dbReference>
<keyword evidence="5" id="KW-0418">Kinase</keyword>
<dbReference type="InterPro" id="IPR035965">
    <property type="entry name" value="PAS-like_dom_sf"/>
</dbReference>
<dbReference type="Proteomes" id="UP001483337">
    <property type="component" value="Chromosome"/>
</dbReference>
<dbReference type="InterPro" id="IPR004358">
    <property type="entry name" value="Sig_transdc_His_kin-like_C"/>
</dbReference>
<accession>A0ABZ2UPJ0</accession>
<evidence type="ECO:0000256" key="6">
    <source>
        <dbReference type="ARBA" id="ARBA00023012"/>
    </source>
</evidence>
<evidence type="ECO:0000256" key="2">
    <source>
        <dbReference type="ARBA" id="ARBA00012438"/>
    </source>
</evidence>
<reference evidence="10 11" key="1">
    <citation type="submission" date="2024-04" db="EMBL/GenBank/DDBJ databases">
        <title>Okeanomitos corallinicola gen. &amp; sp. nov. (Nostocales, Cyanobacteria), a new toxic marine heterocyst-forming cyanobacterium from a coral reef.</title>
        <authorList>
            <person name="Li H."/>
            <person name="Li R."/>
            <person name="Kang J."/>
            <person name="Hii K.S."/>
            <person name="Mohamed H.F."/>
            <person name="Xu X."/>
            <person name="Luo Z."/>
        </authorList>
    </citation>
    <scope>NUCLEOTIDE SEQUENCE [LARGE SCALE GENOMIC DNA]</scope>
    <source>
        <strain evidence="10 11">TIOX110</strain>
    </source>
</reference>
<evidence type="ECO:0000313" key="11">
    <source>
        <dbReference type="Proteomes" id="UP001483337"/>
    </source>
</evidence>
<protein>
    <recommendedName>
        <fullName evidence="2">histidine kinase</fullName>
        <ecNumber evidence="2">2.7.13.3</ecNumber>
    </recommendedName>
</protein>
<keyword evidence="11" id="KW-1185">Reference proteome</keyword>
<dbReference type="SUPFAM" id="SSF55874">
    <property type="entry name" value="ATPase domain of HSP90 chaperone/DNA topoisomerase II/histidine kinase"/>
    <property type="match status" value="1"/>
</dbReference>
<dbReference type="InterPro" id="IPR052162">
    <property type="entry name" value="Sensor_kinase/Photoreceptor"/>
</dbReference>
<dbReference type="Pfam" id="PF00512">
    <property type="entry name" value="HisKA"/>
    <property type="match status" value="1"/>
</dbReference>
<dbReference type="InterPro" id="IPR013655">
    <property type="entry name" value="PAS_fold_3"/>
</dbReference>
<dbReference type="PANTHER" id="PTHR43304">
    <property type="entry name" value="PHYTOCHROME-LIKE PROTEIN CPH1"/>
    <property type="match status" value="1"/>
</dbReference>
<dbReference type="InterPro" id="IPR003661">
    <property type="entry name" value="HisK_dim/P_dom"/>
</dbReference>
<feature type="domain" description="Histidine kinase" evidence="7">
    <location>
        <begin position="186"/>
        <end position="410"/>
    </location>
</feature>
<evidence type="ECO:0000256" key="1">
    <source>
        <dbReference type="ARBA" id="ARBA00000085"/>
    </source>
</evidence>
<dbReference type="CDD" id="cd00082">
    <property type="entry name" value="HisKA"/>
    <property type="match status" value="1"/>
</dbReference>
<dbReference type="SMART" id="SM00387">
    <property type="entry name" value="HATPase_c"/>
    <property type="match status" value="1"/>
</dbReference>
<dbReference type="EC" id="2.7.13.3" evidence="2"/>
<sequence>MTKEQSEQIEQAQAWGEEIHPVLEAACMSIWIMDIESNKITKSINLEPVFGLVQNNINNTYQAILNSIHTEDRKVFIQAYQQAIQTQGVFEIELRIILTDGSIRWLVSQGAVTQNRSGIATQICGIFIDVTQRKQLEHQTIEAALQKSEQRFQILALAHSLFLEQETKQQKKLSLDNKELQQFAFIVSHDLKEPLRKIKTFAERLQVTCREFLSEQGLDYLQRIQNATQRMEMLIEGLLTLSQITTRGKQFLAVNLTQIVQEVLSDLEISIQQADVKVEVQELTIIQADPLQMRQLIQNLILNSIKFRRHNQPPLIKIYGHFLNKHIHDNSWEYTHYQIIVEDNGIGFSEQYLDRIFHIFQRLHSSSEYEGTGIGLAICQKIVERHNGHITARSKPDQGAKFIITLPIISHI</sequence>
<dbReference type="PRINTS" id="PR00344">
    <property type="entry name" value="BCTRLSENSOR"/>
</dbReference>
<dbReference type="Pfam" id="PF08447">
    <property type="entry name" value="PAS_3"/>
    <property type="match status" value="1"/>
</dbReference>
<evidence type="ECO:0000259" key="9">
    <source>
        <dbReference type="PROSITE" id="PS50113"/>
    </source>
</evidence>